<proteinExistence type="predicted"/>
<dbReference type="CDD" id="cd00637">
    <property type="entry name" value="7tm_classA_rhodopsin-like"/>
    <property type="match status" value="1"/>
</dbReference>
<evidence type="ECO:0000259" key="8">
    <source>
        <dbReference type="Pfam" id="PF11970"/>
    </source>
</evidence>
<dbReference type="GO" id="GO:0005886">
    <property type="term" value="C:plasma membrane"/>
    <property type="evidence" value="ECO:0007669"/>
    <property type="project" value="TreeGrafter"/>
</dbReference>
<feature type="compositionally biased region" description="Basic and acidic residues" evidence="5">
    <location>
        <begin position="445"/>
        <end position="454"/>
    </location>
</feature>
<organism evidence="9 10">
    <name type="scientific">Monascus purpureus</name>
    <name type="common">Red mold</name>
    <name type="synonym">Monascus anka</name>
    <dbReference type="NCBI Taxonomy" id="5098"/>
    <lineage>
        <taxon>Eukaryota</taxon>
        <taxon>Fungi</taxon>
        <taxon>Dikarya</taxon>
        <taxon>Ascomycota</taxon>
        <taxon>Pezizomycotina</taxon>
        <taxon>Eurotiomycetes</taxon>
        <taxon>Eurotiomycetidae</taxon>
        <taxon>Eurotiales</taxon>
        <taxon>Aspergillaceae</taxon>
        <taxon>Monascus</taxon>
    </lineage>
</organism>
<evidence type="ECO:0000256" key="4">
    <source>
        <dbReference type="ARBA" id="ARBA00023136"/>
    </source>
</evidence>
<evidence type="ECO:0000256" key="1">
    <source>
        <dbReference type="ARBA" id="ARBA00004141"/>
    </source>
</evidence>
<dbReference type="PANTHER" id="PTHR23112">
    <property type="entry name" value="G PROTEIN-COUPLED RECEPTOR 157-RELATED"/>
    <property type="match status" value="1"/>
</dbReference>
<feature type="transmembrane region" description="Helical" evidence="6">
    <location>
        <begin position="166"/>
        <end position="190"/>
    </location>
</feature>
<name>A0A507QLY9_MONPU</name>
<feature type="region of interest" description="Disordered" evidence="5">
    <location>
        <begin position="433"/>
        <end position="454"/>
    </location>
</feature>
<dbReference type="AlphaFoldDB" id="A0A507QLY9"/>
<keyword evidence="3 6" id="KW-1133">Transmembrane helix</keyword>
<dbReference type="GO" id="GO:0007189">
    <property type="term" value="P:adenylate cyclase-activating G protein-coupled receptor signaling pathway"/>
    <property type="evidence" value="ECO:0007669"/>
    <property type="project" value="TreeGrafter"/>
</dbReference>
<protein>
    <recommendedName>
        <fullName evidence="8">G protein-coupled receptor GPR1/2/3 C-terminal domain-containing protein</fullName>
    </recommendedName>
</protein>
<comment type="subcellular location">
    <subcellularLocation>
        <location evidence="1">Membrane</location>
        <topology evidence="1">Multi-pass membrane protein</topology>
    </subcellularLocation>
</comment>
<keyword evidence="7" id="KW-0732">Signal</keyword>
<evidence type="ECO:0000313" key="9">
    <source>
        <dbReference type="EMBL" id="TQB68823.1"/>
    </source>
</evidence>
<evidence type="ECO:0000256" key="2">
    <source>
        <dbReference type="ARBA" id="ARBA00022692"/>
    </source>
</evidence>
<dbReference type="OrthoDB" id="100006at2759"/>
<evidence type="ECO:0000256" key="5">
    <source>
        <dbReference type="SAM" id="MobiDB-lite"/>
    </source>
</evidence>
<dbReference type="EMBL" id="VIFY01000187">
    <property type="protein sequence ID" value="TQB68823.1"/>
    <property type="molecule type" value="Genomic_DNA"/>
</dbReference>
<feature type="domain" description="G protein-coupled receptor GPR1/2/3 C-terminal" evidence="8">
    <location>
        <begin position="257"/>
        <end position="324"/>
    </location>
</feature>
<feature type="transmembrane region" description="Helical" evidence="6">
    <location>
        <begin position="219"/>
        <end position="240"/>
    </location>
</feature>
<evidence type="ECO:0000256" key="6">
    <source>
        <dbReference type="SAM" id="Phobius"/>
    </source>
</evidence>
<dbReference type="Gene3D" id="1.20.1070.10">
    <property type="entry name" value="Rhodopsin 7-helix transmembrane proteins"/>
    <property type="match status" value="1"/>
</dbReference>
<keyword evidence="10" id="KW-1185">Reference proteome</keyword>
<feature type="transmembrane region" description="Helical" evidence="6">
    <location>
        <begin position="296"/>
        <end position="317"/>
    </location>
</feature>
<evidence type="ECO:0000313" key="10">
    <source>
        <dbReference type="Proteomes" id="UP000319663"/>
    </source>
</evidence>
<dbReference type="InterPro" id="IPR022596">
    <property type="entry name" value="GPR1/2/3_C"/>
</dbReference>
<feature type="transmembrane region" description="Helical" evidence="6">
    <location>
        <begin position="141"/>
        <end position="159"/>
    </location>
</feature>
<evidence type="ECO:0000256" key="3">
    <source>
        <dbReference type="ARBA" id="ARBA00022989"/>
    </source>
</evidence>
<dbReference type="STRING" id="5098.A0A507QLY9"/>
<dbReference type="GO" id="GO:0004930">
    <property type="term" value="F:G protein-coupled receptor activity"/>
    <property type="evidence" value="ECO:0007669"/>
    <property type="project" value="TreeGrafter"/>
</dbReference>
<sequence length="454" mass="51128">MASLARLLLLIHLHRNDASSSSHGLLVPRHSEAYDPELKDLGVHGSIRSGFISIGVMAILSVVATFTLILFLTYRFLFWKAYYRNPVSHNQYIILIYNLLLADLQQGLGFVLCLYWVSREKATYNSAACIMQGWWVQISDPGSGLFILAIAIHTWAGVIRGRQLPYWLFVACIVGLWTFIIVLGIIPVGLYHRRAFMVSEAGWCWMGREYESARLWCHYIWIFIAEFGTVTLYTVVFFFLRRKMANAKALRRNNTASLKRLNRVVIYMLIYPLVYLVLSLPLAAGCMASEGKTFPSLNYFAVAGSLMAFSGFMDVLVYTLTRKHLLLETDLSVTDPHSAHNPNVEANDDPYQTGTRISITAGKGISANTTTTETDGKKGLAIASRIRHGFSRYPRENSSSTEDFVRIRDTELADFHGYGVYQETTIEVTHEPYESVSVESTDPVLPKDGKGGFR</sequence>
<keyword evidence="4 6" id="KW-0472">Membrane</keyword>
<evidence type="ECO:0000256" key="7">
    <source>
        <dbReference type="SAM" id="SignalP"/>
    </source>
</evidence>
<reference evidence="9 10" key="1">
    <citation type="submission" date="2019-06" db="EMBL/GenBank/DDBJ databases">
        <title>Wine fermentation using esterase from Monascus purpureus.</title>
        <authorList>
            <person name="Geng C."/>
            <person name="Zhang Y."/>
        </authorList>
    </citation>
    <scope>NUCLEOTIDE SEQUENCE [LARGE SCALE GENOMIC DNA]</scope>
    <source>
        <strain evidence="9">HQ1</strain>
    </source>
</reference>
<dbReference type="PANTHER" id="PTHR23112:SF41">
    <property type="entry name" value="G-PROTEIN COUPLED RECEPTORS FAMILY 1 PROFILE DOMAIN-CONTAINING PROTEIN-RELATED"/>
    <property type="match status" value="1"/>
</dbReference>
<feature type="signal peptide" evidence="7">
    <location>
        <begin position="1"/>
        <end position="18"/>
    </location>
</feature>
<accession>A0A507QLY9</accession>
<feature type="transmembrane region" description="Helical" evidence="6">
    <location>
        <begin position="48"/>
        <end position="74"/>
    </location>
</feature>
<gene>
    <name evidence="9" type="ORF">MPDQ_002694</name>
</gene>
<feature type="chain" id="PRO_5021415247" description="G protein-coupled receptor GPR1/2/3 C-terminal domain-containing protein" evidence="7">
    <location>
        <begin position="19"/>
        <end position="454"/>
    </location>
</feature>
<dbReference type="SUPFAM" id="SSF81321">
    <property type="entry name" value="Family A G protein-coupled receptor-like"/>
    <property type="match status" value="1"/>
</dbReference>
<keyword evidence="2 6" id="KW-0812">Transmembrane</keyword>
<dbReference type="Pfam" id="PF11970">
    <property type="entry name" value="GPR_Gpa2_C"/>
    <property type="match status" value="1"/>
</dbReference>
<feature type="transmembrane region" description="Helical" evidence="6">
    <location>
        <begin position="261"/>
        <end position="284"/>
    </location>
</feature>
<dbReference type="Proteomes" id="UP000319663">
    <property type="component" value="Unassembled WGS sequence"/>
</dbReference>
<feature type="transmembrane region" description="Helical" evidence="6">
    <location>
        <begin position="95"/>
        <end position="117"/>
    </location>
</feature>
<comment type="caution">
    <text evidence="9">The sequence shown here is derived from an EMBL/GenBank/DDBJ whole genome shotgun (WGS) entry which is preliminary data.</text>
</comment>